<evidence type="ECO:0000313" key="1">
    <source>
        <dbReference type="EMBL" id="GAH40581.1"/>
    </source>
</evidence>
<feature type="non-terminal residue" evidence="1">
    <location>
        <position position="40"/>
    </location>
</feature>
<dbReference type="AlphaFoldDB" id="X1F4N0"/>
<sequence>MTFNSYSLAGPDPRPVTVEEVSCLKKLVQENTPENPIIVN</sequence>
<proteinExistence type="predicted"/>
<organism evidence="1">
    <name type="scientific">marine sediment metagenome</name>
    <dbReference type="NCBI Taxonomy" id="412755"/>
    <lineage>
        <taxon>unclassified sequences</taxon>
        <taxon>metagenomes</taxon>
        <taxon>ecological metagenomes</taxon>
    </lineage>
</organism>
<name>X1F4N0_9ZZZZ</name>
<protein>
    <submittedName>
        <fullName evidence="1">Uncharacterized protein</fullName>
    </submittedName>
</protein>
<dbReference type="EMBL" id="BARU01009709">
    <property type="protein sequence ID" value="GAH40581.1"/>
    <property type="molecule type" value="Genomic_DNA"/>
</dbReference>
<accession>X1F4N0</accession>
<reference evidence="1" key="1">
    <citation type="journal article" date="2014" name="Front. Microbiol.">
        <title>High frequency of phylogenetically diverse reductive dehalogenase-homologous genes in deep subseafloor sedimentary metagenomes.</title>
        <authorList>
            <person name="Kawai M."/>
            <person name="Futagami T."/>
            <person name="Toyoda A."/>
            <person name="Takaki Y."/>
            <person name="Nishi S."/>
            <person name="Hori S."/>
            <person name="Arai W."/>
            <person name="Tsubouchi T."/>
            <person name="Morono Y."/>
            <person name="Uchiyama I."/>
            <person name="Ito T."/>
            <person name="Fujiyama A."/>
            <person name="Inagaki F."/>
            <person name="Takami H."/>
        </authorList>
    </citation>
    <scope>NUCLEOTIDE SEQUENCE</scope>
    <source>
        <strain evidence="1">Expedition CK06-06</strain>
    </source>
</reference>
<comment type="caution">
    <text evidence="1">The sequence shown here is derived from an EMBL/GenBank/DDBJ whole genome shotgun (WGS) entry which is preliminary data.</text>
</comment>
<gene>
    <name evidence="1" type="ORF">S03H2_18685</name>
</gene>